<dbReference type="RefSeq" id="WP_071479688.1">
    <property type="nucleotide sequence ID" value="NZ_CP024899.1"/>
</dbReference>
<dbReference type="GO" id="GO:0046872">
    <property type="term" value="F:metal ion binding"/>
    <property type="evidence" value="ECO:0007669"/>
    <property type="project" value="UniProtKB-KW"/>
</dbReference>
<accession>A0A2K8KE03</accession>
<organism evidence="6 7">
    <name type="scientific">Roseinatronobacter bogoriensis subsp. barguzinensis</name>
    <dbReference type="NCBI Taxonomy" id="441209"/>
    <lineage>
        <taxon>Bacteria</taxon>
        <taxon>Pseudomonadati</taxon>
        <taxon>Pseudomonadota</taxon>
        <taxon>Alphaproteobacteria</taxon>
        <taxon>Rhodobacterales</taxon>
        <taxon>Paracoccaceae</taxon>
        <taxon>Roseinatronobacter</taxon>
    </lineage>
</organism>
<dbReference type="Gene3D" id="1.10.490.10">
    <property type="entry name" value="Globins"/>
    <property type="match status" value="1"/>
</dbReference>
<evidence type="ECO:0000256" key="5">
    <source>
        <dbReference type="ARBA" id="ARBA00034496"/>
    </source>
</evidence>
<evidence type="ECO:0000256" key="1">
    <source>
        <dbReference type="ARBA" id="ARBA00022448"/>
    </source>
</evidence>
<dbReference type="InterPro" id="IPR001486">
    <property type="entry name" value="Hemoglobin_trunc"/>
</dbReference>
<dbReference type="GO" id="GO:0020037">
    <property type="term" value="F:heme binding"/>
    <property type="evidence" value="ECO:0007669"/>
    <property type="project" value="InterPro"/>
</dbReference>
<dbReference type="Pfam" id="PF01152">
    <property type="entry name" value="Bac_globin"/>
    <property type="match status" value="1"/>
</dbReference>
<evidence type="ECO:0000313" key="7">
    <source>
        <dbReference type="Proteomes" id="UP000228948"/>
    </source>
</evidence>
<keyword evidence="7" id="KW-1185">Reference proteome</keyword>
<protein>
    <submittedName>
        <fullName evidence="6">Cyanoglobin</fullName>
    </submittedName>
</protein>
<dbReference type="OrthoDB" id="9790913at2"/>
<sequence>MSQAPLIEHIGGENAVRALVETFYDLMESLPEGAHLRLLHERGQGMNNARSEQFAFMCGFLGGRRYYAERHGHMNLREIHAHVPVRHEDAENWLICMDRALSDCGHSGPEVDRLRGALRRAALRLVNDLGEWGVRPESAPV</sequence>
<dbReference type="InterPro" id="IPR044203">
    <property type="entry name" value="GlbO/GLB3-like"/>
</dbReference>
<keyword evidence="2" id="KW-0349">Heme</keyword>
<keyword evidence="1" id="KW-0813">Transport</keyword>
<dbReference type="STRING" id="441209.GCA_001870665_00544"/>
<evidence type="ECO:0000256" key="2">
    <source>
        <dbReference type="ARBA" id="ARBA00022617"/>
    </source>
</evidence>
<keyword evidence="3" id="KW-0479">Metal-binding</keyword>
<proteinExistence type="inferred from homology"/>
<dbReference type="KEGG" id="rbg:BG454_03400"/>
<dbReference type="PANTHER" id="PTHR47366">
    <property type="entry name" value="TWO-ON-TWO HEMOGLOBIN-3"/>
    <property type="match status" value="1"/>
</dbReference>
<dbReference type="InterPro" id="IPR009050">
    <property type="entry name" value="Globin-like_sf"/>
</dbReference>
<dbReference type="GO" id="GO:0019825">
    <property type="term" value="F:oxygen binding"/>
    <property type="evidence" value="ECO:0007669"/>
    <property type="project" value="InterPro"/>
</dbReference>
<dbReference type="InterPro" id="IPR012292">
    <property type="entry name" value="Globin/Proto"/>
</dbReference>
<evidence type="ECO:0000256" key="4">
    <source>
        <dbReference type="ARBA" id="ARBA00023004"/>
    </source>
</evidence>
<comment type="similarity">
    <text evidence="5">Belongs to the truncated hemoglobin family. Group II subfamily.</text>
</comment>
<keyword evidence="4" id="KW-0408">Iron</keyword>
<dbReference type="GO" id="GO:0005344">
    <property type="term" value="F:oxygen carrier activity"/>
    <property type="evidence" value="ECO:0007669"/>
    <property type="project" value="InterPro"/>
</dbReference>
<dbReference type="CDD" id="cd14773">
    <property type="entry name" value="TrHb2_PhHbO-like_O"/>
    <property type="match status" value="1"/>
</dbReference>
<dbReference type="AlphaFoldDB" id="A0A2K8KE03"/>
<evidence type="ECO:0000256" key="3">
    <source>
        <dbReference type="ARBA" id="ARBA00022723"/>
    </source>
</evidence>
<gene>
    <name evidence="6" type="ORF">BG454_03400</name>
</gene>
<reference evidence="6 7" key="1">
    <citation type="submission" date="2017-11" db="EMBL/GenBank/DDBJ databases">
        <title>Revised Sequence and Annotation of the Rhodobaca barguzinensis strain alga05 Genome.</title>
        <authorList>
            <person name="Kopejtka K."/>
            <person name="Tomasch J.M."/>
            <person name="Bunk B."/>
            <person name="Koblizek M."/>
        </authorList>
    </citation>
    <scope>NUCLEOTIDE SEQUENCE [LARGE SCALE GENOMIC DNA]</scope>
    <source>
        <strain evidence="7">alga05</strain>
    </source>
</reference>
<evidence type="ECO:0000313" key="6">
    <source>
        <dbReference type="EMBL" id="ATX64998.1"/>
    </source>
</evidence>
<dbReference type="SUPFAM" id="SSF46458">
    <property type="entry name" value="Globin-like"/>
    <property type="match status" value="1"/>
</dbReference>
<name>A0A2K8KE03_9RHOB</name>
<dbReference type="Proteomes" id="UP000228948">
    <property type="component" value="Chromosome"/>
</dbReference>
<dbReference type="PANTHER" id="PTHR47366:SF1">
    <property type="entry name" value="TWO-ON-TWO HEMOGLOBIN-3"/>
    <property type="match status" value="1"/>
</dbReference>
<dbReference type="EMBL" id="CP024899">
    <property type="protein sequence ID" value="ATX64998.1"/>
    <property type="molecule type" value="Genomic_DNA"/>
</dbReference>